<evidence type="ECO:0000256" key="2">
    <source>
        <dbReference type="ARBA" id="ARBA00023445"/>
    </source>
</evidence>
<dbReference type="InterPro" id="IPR036291">
    <property type="entry name" value="NAD(P)-bd_dom_sf"/>
</dbReference>
<dbReference type="STRING" id="266809.PM03_06870"/>
<dbReference type="RefSeq" id="WP_058122539.1">
    <property type="nucleotide sequence ID" value="NZ_CYRX01000009.1"/>
</dbReference>
<evidence type="ECO:0000313" key="5">
    <source>
        <dbReference type="Proteomes" id="UP000051298"/>
    </source>
</evidence>
<evidence type="ECO:0000313" key="4">
    <source>
        <dbReference type="EMBL" id="CUH59268.1"/>
    </source>
</evidence>
<protein>
    <submittedName>
        <fullName evidence="4">UDP-galactose-4-epimerase</fullName>
    </submittedName>
</protein>
<feature type="domain" description="NAD-dependent epimerase/dehydratase" evidence="3">
    <location>
        <begin position="7"/>
        <end position="242"/>
    </location>
</feature>
<comment type="similarity">
    <text evidence="2">Belongs to the NAD(P)-dependent epimerase/dehydratase family. Dihydroflavonol-4-reductase subfamily.</text>
</comment>
<dbReference type="Gene3D" id="3.40.50.720">
    <property type="entry name" value="NAD(P)-binding Rossmann-like Domain"/>
    <property type="match status" value="1"/>
</dbReference>
<sequence length="334" mass="36175">MTDTRPILLTGVSGFIAKRIAYDLLQKGYHVRGSLRSMDRADEVRAAVQDPGDGRLTFVELDLTRDAGWDAAVTSCQAILHTASPFPLASPKNEEDLIRPAVDGTRRALKAARMAGVNRVVLTSSMVAILYAERPAGYAATAADWTDVTHKSASAYIKSKTLAEQAAWDFVKRNPEVQLTTVNPGLVCGTPMDNRFGTSLELIQRVMSGKDPMLPDIPIPVVDIEDVSALHIMALERPDTIGQRIMATDDVLRMPAIGALLAATYPKRKIATKPAPRFLLKALAMFDTSLKTAMPQVGLPMQIDTRATTEGLSYRFVPSDTAIQRSAEAVISGA</sequence>
<dbReference type="PANTHER" id="PTHR10366">
    <property type="entry name" value="NAD DEPENDENT EPIMERASE/DEHYDRATASE"/>
    <property type="match status" value="1"/>
</dbReference>
<proteinExistence type="inferred from homology"/>
<organism evidence="4 5">
    <name type="scientific">Thalassobacter stenotrophicus</name>
    <dbReference type="NCBI Taxonomy" id="266809"/>
    <lineage>
        <taxon>Bacteria</taxon>
        <taxon>Pseudomonadati</taxon>
        <taxon>Pseudomonadota</taxon>
        <taxon>Alphaproteobacteria</taxon>
        <taxon>Rhodobacterales</taxon>
        <taxon>Roseobacteraceae</taxon>
        <taxon>Thalassobacter</taxon>
    </lineage>
</organism>
<accession>A0A0P1FFU0</accession>
<reference evidence="4 5" key="1">
    <citation type="submission" date="2015-09" db="EMBL/GenBank/DDBJ databases">
        <authorList>
            <consortium name="Swine Surveillance"/>
        </authorList>
    </citation>
    <scope>NUCLEOTIDE SEQUENCE [LARGE SCALE GENOMIC DNA]</scope>
    <source>
        <strain evidence="4 5">CECT 5294</strain>
    </source>
</reference>
<keyword evidence="1" id="KW-0560">Oxidoreductase</keyword>
<name>A0A0P1FFU0_9RHOB</name>
<evidence type="ECO:0000259" key="3">
    <source>
        <dbReference type="Pfam" id="PF01370"/>
    </source>
</evidence>
<dbReference type="Proteomes" id="UP000051298">
    <property type="component" value="Unassembled WGS sequence"/>
</dbReference>
<evidence type="ECO:0000256" key="1">
    <source>
        <dbReference type="ARBA" id="ARBA00023002"/>
    </source>
</evidence>
<dbReference type="EMBL" id="CYRX01000009">
    <property type="protein sequence ID" value="CUH59268.1"/>
    <property type="molecule type" value="Genomic_DNA"/>
</dbReference>
<dbReference type="eggNOG" id="COG0451">
    <property type="taxonomic scope" value="Bacteria"/>
</dbReference>
<gene>
    <name evidence="4" type="ORF">THS5294_00552</name>
</gene>
<dbReference type="PANTHER" id="PTHR10366:SF564">
    <property type="entry name" value="STEROL-4-ALPHA-CARBOXYLATE 3-DEHYDROGENASE, DECARBOXYLATING"/>
    <property type="match status" value="1"/>
</dbReference>
<dbReference type="InterPro" id="IPR001509">
    <property type="entry name" value="Epimerase_deHydtase"/>
</dbReference>
<dbReference type="AlphaFoldDB" id="A0A0P1FFU0"/>
<dbReference type="InterPro" id="IPR050425">
    <property type="entry name" value="NAD(P)_dehydrat-like"/>
</dbReference>
<dbReference type="SUPFAM" id="SSF51735">
    <property type="entry name" value="NAD(P)-binding Rossmann-fold domains"/>
    <property type="match status" value="1"/>
</dbReference>
<dbReference type="GO" id="GO:0016616">
    <property type="term" value="F:oxidoreductase activity, acting on the CH-OH group of donors, NAD or NADP as acceptor"/>
    <property type="evidence" value="ECO:0007669"/>
    <property type="project" value="TreeGrafter"/>
</dbReference>
<dbReference type="Pfam" id="PF01370">
    <property type="entry name" value="Epimerase"/>
    <property type="match status" value="1"/>
</dbReference>